<protein>
    <recommendedName>
        <fullName evidence="8">ATP synthase subunit delta</fullName>
    </recommendedName>
    <alternativeName>
        <fullName evidence="8">ATP synthase F(1) sector subunit delta</fullName>
    </alternativeName>
    <alternativeName>
        <fullName evidence="8">F-type ATPase subunit delta</fullName>
        <shortName evidence="8">F-ATPase subunit delta</shortName>
    </alternativeName>
</protein>
<comment type="function">
    <text evidence="8">F(1)F(0) ATP synthase produces ATP from ADP in the presence of a proton or sodium gradient. F-type ATPases consist of two structural domains, F(1) containing the extramembraneous catalytic core and F(0) containing the membrane proton channel, linked together by a central stalk and a peripheral stalk. During catalysis, ATP synthesis in the catalytic domain of F(1) is coupled via a rotary mechanism of the central stalk subunits to proton translocation.</text>
</comment>
<sequence length="178" mass="18688">MAELQTLARPYAKAVFQLARDSGSLKEWSARLAAIAAAVQVPETAALIGHPRVTRQMLSDALAQSLGGSIGTEGQGLARLLAENGRLKLAPQIAEQFEALRAEAESRVDVEITSASEVHDAQRSALGAAIGQRLHRQVAIEWKTDESLIAGAVVRAGDLVIDGSVSGELARMKSALAG</sequence>
<dbReference type="AlphaFoldDB" id="A0A1M5MTF4"/>
<keyword evidence="10" id="KW-1185">Reference proteome</keyword>
<keyword evidence="8" id="KW-1003">Cell membrane</keyword>
<keyword evidence="5 8" id="KW-0472">Membrane</keyword>
<comment type="function">
    <text evidence="8">This protein is part of the stalk that links CF(0) to CF(1). It either transmits conformational changes from CF(0) to CF(1) or is implicated in proton conduction.</text>
</comment>
<evidence type="ECO:0000313" key="9">
    <source>
        <dbReference type="EMBL" id="SHG80660.1"/>
    </source>
</evidence>
<keyword evidence="3 8" id="KW-0375">Hydrogen ion transport</keyword>
<comment type="similarity">
    <text evidence="8">Belongs to the ATPase delta chain family.</text>
</comment>
<dbReference type="EMBL" id="FQWZ01000003">
    <property type="protein sequence ID" value="SHG80660.1"/>
    <property type="molecule type" value="Genomic_DNA"/>
</dbReference>
<name>A0A1M5MTF4_9GAMM</name>
<dbReference type="GO" id="GO:0046933">
    <property type="term" value="F:proton-transporting ATP synthase activity, rotational mechanism"/>
    <property type="evidence" value="ECO:0007669"/>
    <property type="project" value="UniProtKB-UniRule"/>
</dbReference>
<evidence type="ECO:0000256" key="8">
    <source>
        <dbReference type="HAMAP-Rule" id="MF_01416"/>
    </source>
</evidence>
<accession>A0A1M5MTF4</accession>
<evidence type="ECO:0000256" key="4">
    <source>
        <dbReference type="ARBA" id="ARBA00023065"/>
    </source>
</evidence>
<dbReference type="Pfam" id="PF00213">
    <property type="entry name" value="OSCP"/>
    <property type="match status" value="1"/>
</dbReference>
<dbReference type="NCBIfam" id="TIGR01145">
    <property type="entry name" value="ATP_synt_delta"/>
    <property type="match status" value="1"/>
</dbReference>
<keyword evidence="2 8" id="KW-0813">Transport</keyword>
<evidence type="ECO:0000313" key="10">
    <source>
        <dbReference type="Proteomes" id="UP000199758"/>
    </source>
</evidence>
<dbReference type="OrthoDB" id="9816221at2"/>
<gene>
    <name evidence="8" type="primary">atpH</name>
    <name evidence="9" type="ORF">SAMN04488068_1456</name>
</gene>
<dbReference type="RefSeq" id="WP_072896016.1">
    <property type="nucleotide sequence ID" value="NZ_FQWZ01000003.1"/>
</dbReference>
<evidence type="ECO:0000256" key="3">
    <source>
        <dbReference type="ARBA" id="ARBA00022781"/>
    </source>
</evidence>
<organism evidence="9 10">
    <name type="scientific">Hydrocarboniphaga daqingensis</name>
    <dbReference type="NCBI Taxonomy" id="490188"/>
    <lineage>
        <taxon>Bacteria</taxon>
        <taxon>Pseudomonadati</taxon>
        <taxon>Pseudomonadota</taxon>
        <taxon>Gammaproteobacteria</taxon>
        <taxon>Nevskiales</taxon>
        <taxon>Nevskiaceae</taxon>
        <taxon>Hydrocarboniphaga</taxon>
    </lineage>
</organism>
<comment type="subcellular location">
    <subcellularLocation>
        <location evidence="8">Cell membrane</location>
        <topology evidence="8">Peripheral membrane protein</topology>
    </subcellularLocation>
    <subcellularLocation>
        <location evidence="1">Membrane</location>
    </subcellularLocation>
</comment>
<evidence type="ECO:0000256" key="2">
    <source>
        <dbReference type="ARBA" id="ARBA00022448"/>
    </source>
</evidence>
<dbReference type="STRING" id="490188.SAMN04488068_1456"/>
<dbReference type="NCBIfam" id="NF004402">
    <property type="entry name" value="PRK05758.2-2"/>
    <property type="match status" value="1"/>
</dbReference>
<dbReference type="PANTHER" id="PTHR11910">
    <property type="entry name" value="ATP SYNTHASE DELTA CHAIN"/>
    <property type="match status" value="1"/>
</dbReference>
<keyword evidence="6 8" id="KW-0139">CF(1)</keyword>
<dbReference type="HAMAP" id="MF_01416">
    <property type="entry name" value="ATP_synth_delta_bact"/>
    <property type="match status" value="1"/>
</dbReference>
<evidence type="ECO:0000256" key="7">
    <source>
        <dbReference type="ARBA" id="ARBA00023310"/>
    </source>
</evidence>
<proteinExistence type="inferred from homology"/>
<dbReference type="InterPro" id="IPR000711">
    <property type="entry name" value="ATPase_OSCP/dsu"/>
</dbReference>
<reference evidence="9 10" key="1">
    <citation type="submission" date="2016-11" db="EMBL/GenBank/DDBJ databases">
        <authorList>
            <person name="Jaros S."/>
            <person name="Januszkiewicz K."/>
            <person name="Wedrychowicz H."/>
        </authorList>
    </citation>
    <scope>NUCLEOTIDE SEQUENCE [LARGE SCALE GENOMIC DNA]</scope>
    <source>
        <strain evidence="9 10">CGMCC 1.7049</strain>
    </source>
</reference>
<evidence type="ECO:0000256" key="5">
    <source>
        <dbReference type="ARBA" id="ARBA00023136"/>
    </source>
</evidence>
<dbReference type="PRINTS" id="PR00125">
    <property type="entry name" value="ATPASEDELTA"/>
</dbReference>
<dbReference type="GO" id="GO:0005886">
    <property type="term" value="C:plasma membrane"/>
    <property type="evidence" value="ECO:0007669"/>
    <property type="project" value="UniProtKB-SubCell"/>
</dbReference>
<evidence type="ECO:0000256" key="1">
    <source>
        <dbReference type="ARBA" id="ARBA00004370"/>
    </source>
</evidence>
<evidence type="ECO:0000256" key="6">
    <source>
        <dbReference type="ARBA" id="ARBA00023196"/>
    </source>
</evidence>
<dbReference type="InterPro" id="IPR026015">
    <property type="entry name" value="ATP_synth_OSCP/delta_N_sf"/>
</dbReference>
<dbReference type="Gene3D" id="1.10.520.20">
    <property type="entry name" value="N-terminal domain of the delta subunit of the F1F0-ATP synthase"/>
    <property type="match status" value="1"/>
</dbReference>
<dbReference type="SUPFAM" id="SSF47928">
    <property type="entry name" value="N-terminal domain of the delta subunit of the F1F0-ATP synthase"/>
    <property type="match status" value="1"/>
</dbReference>
<keyword evidence="4 8" id="KW-0406">Ion transport</keyword>
<dbReference type="Proteomes" id="UP000199758">
    <property type="component" value="Unassembled WGS sequence"/>
</dbReference>
<dbReference type="PROSITE" id="PS00389">
    <property type="entry name" value="ATPASE_DELTA"/>
    <property type="match status" value="1"/>
</dbReference>
<keyword evidence="7 8" id="KW-0066">ATP synthesis</keyword>
<dbReference type="GO" id="GO:0045259">
    <property type="term" value="C:proton-transporting ATP synthase complex"/>
    <property type="evidence" value="ECO:0007669"/>
    <property type="project" value="UniProtKB-KW"/>
</dbReference>
<dbReference type="InterPro" id="IPR020781">
    <property type="entry name" value="ATPase_OSCP/d_CS"/>
</dbReference>